<evidence type="ECO:0000259" key="5">
    <source>
        <dbReference type="Pfam" id="PF09093"/>
    </source>
</evidence>
<evidence type="ECO:0000259" key="4">
    <source>
        <dbReference type="Pfam" id="PF09092"/>
    </source>
</evidence>
<dbReference type="Gene3D" id="2.70.98.10">
    <property type="match status" value="1"/>
</dbReference>
<dbReference type="InterPro" id="IPR011013">
    <property type="entry name" value="Gal_mutarotase_sf_dom"/>
</dbReference>
<evidence type="ECO:0000313" key="7">
    <source>
        <dbReference type="RefSeq" id="XP_065665220.1"/>
    </source>
</evidence>
<accession>A0ABM4CTH8</accession>
<feature type="domain" description="Lyase catalytic" evidence="5">
    <location>
        <begin position="406"/>
        <end position="667"/>
    </location>
</feature>
<dbReference type="InterPro" id="IPR015176">
    <property type="entry name" value="Lyase_N"/>
</dbReference>
<dbReference type="InterPro" id="IPR015177">
    <property type="entry name" value="Lyase_catalyt"/>
</dbReference>
<evidence type="ECO:0000256" key="2">
    <source>
        <dbReference type="ARBA" id="ARBA00023239"/>
    </source>
</evidence>
<keyword evidence="2" id="KW-0456">Lyase</keyword>
<name>A0ABM4CTH8_HYDVU</name>
<dbReference type="PANTHER" id="PTHR37322:SF3">
    <property type="entry name" value="CHONDROITIN SULFATE ABC EXOLYASE"/>
    <property type="match status" value="1"/>
</dbReference>
<dbReference type="RefSeq" id="XP_065665220.1">
    <property type="nucleotide sequence ID" value="XM_065809148.1"/>
</dbReference>
<dbReference type="InterPro" id="IPR003159">
    <property type="entry name" value="Lyase_8_central_dom"/>
</dbReference>
<dbReference type="GeneID" id="101240617"/>
<dbReference type="PANTHER" id="PTHR37322">
    <property type="match status" value="1"/>
</dbReference>
<dbReference type="InterPro" id="IPR039174">
    <property type="entry name" value="Chondroitin_ABC_lyase"/>
</dbReference>
<comment type="similarity">
    <text evidence="1">Belongs to the polysaccharide lyase 8 family.</text>
</comment>
<dbReference type="SUPFAM" id="SSF74650">
    <property type="entry name" value="Galactose mutarotase-like"/>
    <property type="match status" value="1"/>
</dbReference>
<dbReference type="Gene3D" id="1.50.10.100">
    <property type="entry name" value="Chondroitin AC/alginate lyase"/>
    <property type="match status" value="1"/>
</dbReference>
<dbReference type="SUPFAM" id="SSF49863">
    <property type="entry name" value="Hyaluronate lyase-like, C-terminal domain"/>
    <property type="match status" value="1"/>
</dbReference>
<feature type="domain" description="Polysaccharide lyase family 8 central" evidence="3">
    <location>
        <begin position="725"/>
        <end position="977"/>
    </location>
</feature>
<dbReference type="InterPro" id="IPR008929">
    <property type="entry name" value="Chondroitin_lyas"/>
</dbReference>
<dbReference type="Pfam" id="PF09093">
    <property type="entry name" value="Lyase_catalyt"/>
    <property type="match status" value="1"/>
</dbReference>
<dbReference type="InterPro" id="IPR014718">
    <property type="entry name" value="GH-type_carb-bd"/>
</dbReference>
<dbReference type="Pfam" id="PF02278">
    <property type="entry name" value="Lyase_8"/>
    <property type="match status" value="1"/>
</dbReference>
<evidence type="ECO:0000313" key="6">
    <source>
        <dbReference type="Proteomes" id="UP001652625"/>
    </source>
</evidence>
<dbReference type="SUPFAM" id="SSF49785">
    <property type="entry name" value="Galactose-binding domain-like"/>
    <property type="match status" value="1"/>
</dbReference>
<evidence type="ECO:0000256" key="1">
    <source>
        <dbReference type="ARBA" id="ARBA00006699"/>
    </source>
</evidence>
<sequence>MIMKKETVFILYVVSAFESNILWKEGDLNVGYDFESQDEEKNIHVGFKDTLRVPEIQKHGNYSLLWKWKNNDKLHIDLSNQIKQYNTLKKACGIYFWLFQKKSIRGKLKVVLHSPFNETYQFFVNLHFKNWRAVARTFQVSEKKYLNNFYNINFEVDIENGTSPFGNLYFDLIRLSSRCIGWSYDKVNQPQVSLKKGLYNDVGGTENLNGFYEENHFWQSMYKWWQIDKYATSKIDSKTPLSSEEKKLLTELNNVENHVDNWYYPDGKVFSNLDNYSQQKLQSLFQCKEKKTTDIFLNNIQNNKKEIFQSIRTTTFFSKNLQRGACVNSAFDRYVNFSMKRRHLFPSRDIFPYGRDDWSGMKFNEVNHHILFPLTLEYFISKRLHDAVKTSKNINNTTKKTETDILYKNLNITFKYTDKEKISTFTKLFRILEIEGWDEGSSLGNTDHLLNLNEGYTQSVYLIRRELSQNKKFFKRLLKTARWYNEIGELHQKSFPNKGTTADKGKNVLGKLLLILSSPQKTIQEARQKIQDAKRLKAWAENALEINEAYAGIIKPDFTGYHHKGVYMSAYSSEAMHAFSILAYFLRNTSFSISDQSLHHLTKALKTIHLMSNSLTIPLGVSGAKLANSLIMNQLMPAYAYMSLSKSNTSIDKSMASIFLKLYDKKNPFIMYALEKGDIDQPSRYFNSIGSVSIMKNLQQKAILENIRSIKTPRGHWFFSFASLSLHRRKNWSVTVKGFSKYTWDFESLINQNVYGRFLSHGHISIMNGISSLHDNINGWDWNRIPGATTIELELPELISHGESRYFTSKTTVGGSPFGKKKSEHGVFVMDFEQPRYQSTFYKQNPNTFSFKKSFYFIDDIIICLGSNIQQNGIKNRNVITTLFQERLHGGSFIKLNGENCSYPSNHIVNGSAYFLDGQNNGYVIPRTSSNLLHLKIGLNNNTGKRNGEKVSDPKVYASLIIHHGVEPVNASYEYVIQIATNEKRVHLLAETINRVYKVIQKDGVAHIVHFIQSSTTSYVIFDALNFVGNESSDLVYKVNRASIVTVIDEGKFFIISVMDPDLRRFDKHISNSKNMKQKIFYSSRSQPDWLILSLNKQLNYVSAKCPANLKKTITFYNDFILPGSVKPHVKLQLSHGHTCKLKFKKQYL</sequence>
<protein>
    <submittedName>
        <fullName evidence="7">Chondroitin sulfate ABC exolyase isoform X2</fullName>
    </submittedName>
</protein>
<dbReference type="Proteomes" id="UP001652625">
    <property type="component" value="Chromosome 11"/>
</dbReference>
<dbReference type="InterPro" id="IPR011071">
    <property type="entry name" value="Lyase_8-like_C"/>
</dbReference>
<organism evidence="6 7">
    <name type="scientific">Hydra vulgaris</name>
    <name type="common">Hydra</name>
    <name type="synonym">Hydra attenuata</name>
    <dbReference type="NCBI Taxonomy" id="6087"/>
    <lineage>
        <taxon>Eukaryota</taxon>
        <taxon>Metazoa</taxon>
        <taxon>Cnidaria</taxon>
        <taxon>Hydrozoa</taxon>
        <taxon>Hydroidolina</taxon>
        <taxon>Anthoathecata</taxon>
        <taxon>Aplanulata</taxon>
        <taxon>Hydridae</taxon>
        <taxon>Hydra</taxon>
    </lineage>
</organism>
<dbReference type="Pfam" id="PF09092">
    <property type="entry name" value="Lyase_N"/>
    <property type="match status" value="1"/>
</dbReference>
<dbReference type="Gene3D" id="2.60.220.10">
    <property type="entry name" value="Polysaccharide lyase family 8-like, C-terminal"/>
    <property type="match status" value="1"/>
</dbReference>
<dbReference type="InterPro" id="IPR008979">
    <property type="entry name" value="Galactose-bd-like_sf"/>
</dbReference>
<proteinExistence type="inferred from homology"/>
<reference evidence="7" key="1">
    <citation type="submission" date="2025-08" db="UniProtKB">
        <authorList>
            <consortium name="RefSeq"/>
        </authorList>
    </citation>
    <scope>IDENTIFICATION</scope>
</reference>
<keyword evidence="6" id="KW-1185">Reference proteome</keyword>
<dbReference type="Gene3D" id="2.60.120.430">
    <property type="entry name" value="Galactose-binding lectin"/>
    <property type="match status" value="1"/>
</dbReference>
<gene>
    <name evidence="7" type="primary">LOC101240617</name>
</gene>
<feature type="domain" description="Lyase N-terminal" evidence="4">
    <location>
        <begin position="33"/>
        <end position="173"/>
    </location>
</feature>
<dbReference type="SUPFAM" id="SSF48230">
    <property type="entry name" value="Chondroitin AC/alginate lyase"/>
    <property type="match status" value="1"/>
</dbReference>
<evidence type="ECO:0000259" key="3">
    <source>
        <dbReference type="Pfam" id="PF02278"/>
    </source>
</evidence>